<dbReference type="InterPro" id="IPR038765">
    <property type="entry name" value="Papain-like_cys_pep_sf"/>
</dbReference>
<dbReference type="OrthoDB" id="7181050at2"/>
<comment type="similarity">
    <text evidence="1 2">Belongs to the arylamine N-acetyltransferase family.</text>
</comment>
<dbReference type="Pfam" id="PF00797">
    <property type="entry name" value="Acetyltransf_2"/>
    <property type="match status" value="1"/>
</dbReference>
<proteinExistence type="inferred from homology"/>
<dbReference type="PANTHER" id="PTHR11786">
    <property type="entry name" value="N-HYDROXYARYLAMINE O-ACETYLTRANSFERASE"/>
    <property type="match status" value="1"/>
</dbReference>
<dbReference type="AlphaFoldDB" id="A0A0G9H3X5"/>
<keyword evidence="3" id="KW-0808">Transferase</keyword>
<dbReference type="SUPFAM" id="SSF54001">
    <property type="entry name" value="Cysteine proteinases"/>
    <property type="match status" value="1"/>
</dbReference>
<evidence type="ECO:0000313" key="3">
    <source>
        <dbReference type="EMBL" id="KLD64550.1"/>
    </source>
</evidence>
<dbReference type="PANTHER" id="PTHR11786:SF0">
    <property type="entry name" value="ARYLAMINE N-ACETYLTRANSFERASE 4-RELATED"/>
    <property type="match status" value="1"/>
</dbReference>
<dbReference type="RefSeq" id="WP_046971104.1">
    <property type="nucleotide sequence ID" value="NZ_JPLA01000015.1"/>
</dbReference>
<accession>A0A0G9H3X5</accession>
<dbReference type="InterPro" id="IPR001447">
    <property type="entry name" value="Arylamine_N-AcTrfase"/>
</dbReference>
<evidence type="ECO:0000313" key="4">
    <source>
        <dbReference type="Proteomes" id="UP000035481"/>
    </source>
</evidence>
<reference evidence="3 4" key="1">
    <citation type="journal article" date="2015" name="Antonie Van Leeuwenhoek">
        <title>A phylogenomic and molecular marker based taxonomic framework for the order Xanthomonadales: proposal to transfer the families Algiphilaceae and Solimonadaceae to the order Nevskiales ord. nov. and to create a new family within the order Xanthomonadales, the family Rhodanobacteraceae fam. nov., containing the genus Rhodanobacter and its closest relatives.</title>
        <authorList>
            <person name="Naushad S."/>
            <person name="Adeolu M."/>
            <person name="Wong S."/>
            <person name="Sohail M."/>
            <person name="Schellhorn H.E."/>
            <person name="Gupta R.S."/>
        </authorList>
    </citation>
    <scope>NUCLEOTIDE SEQUENCE [LARGE SCALE GENOMIC DNA]</scope>
    <source>
        <strain evidence="3 4">DSM 16301</strain>
    </source>
</reference>
<dbReference type="EMBL" id="JPLA01000015">
    <property type="protein sequence ID" value="KLD64550.1"/>
    <property type="molecule type" value="Genomic_DNA"/>
</dbReference>
<evidence type="ECO:0000256" key="1">
    <source>
        <dbReference type="ARBA" id="ARBA00006547"/>
    </source>
</evidence>
<gene>
    <name evidence="3" type="ORF">Y882_06695</name>
</gene>
<organism evidence="3 4">
    <name type="scientific">Dyella japonica DSM 16301</name>
    <dbReference type="NCBI Taxonomy" id="1440762"/>
    <lineage>
        <taxon>Bacteria</taxon>
        <taxon>Pseudomonadati</taxon>
        <taxon>Pseudomonadota</taxon>
        <taxon>Gammaproteobacteria</taxon>
        <taxon>Lysobacterales</taxon>
        <taxon>Rhodanobacteraceae</taxon>
        <taxon>Dyella</taxon>
    </lineage>
</organism>
<evidence type="ECO:0000256" key="2">
    <source>
        <dbReference type="RuleBase" id="RU003452"/>
    </source>
</evidence>
<dbReference type="Gene3D" id="3.30.2140.10">
    <property type="entry name" value="Arylamine N-acetyltransferase"/>
    <property type="match status" value="1"/>
</dbReference>
<dbReference type="Proteomes" id="UP000035481">
    <property type="component" value="Unassembled WGS sequence"/>
</dbReference>
<dbReference type="Gene3D" id="2.40.128.150">
    <property type="entry name" value="Cysteine proteinases"/>
    <property type="match status" value="1"/>
</dbReference>
<comment type="caution">
    <text evidence="3">The sequence shown here is derived from an EMBL/GenBank/DDBJ whole genome shotgun (WGS) entry which is preliminary data.</text>
</comment>
<dbReference type="PRINTS" id="PR01543">
    <property type="entry name" value="ANATRNSFRASE"/>
</dbReference>
<dbReference type="STRING" id="1440762.Y882_06695"/>
<sequence>MPHQLDLEGYLQRIGFVGEPRADVATLRALATAHIAAIPFENLDPLTDAPVSLELAAIEAKLVNGQRGGYCFEQNALFSAVLKAVGFDVTGLIARVLWNQPEDAESPQTHMLLRVEVEGESWLADVGFGSMALGGALRLVVDEAQPTSLEPFRLVTDGVQWRIQARVGEQWRTLYRFRLQPAEPVDYVVGNHFTSTFPQSLFRHNLIVARTLADRRLALRNREFAMHALGHESVRRTLQNVDEIKRVIEEQFGIRLPASPVLDARLAALPMPEA</sequence>
<dbReference type="GO" id="GO:0016407">
    <property type="term" value="F:acetyltransferase activity"/>
    <property type="evidence" value="ECO:0007669"/>
    <property type="project" value="InterPro"/>
</dbReference>
<dbReference type="PATRIC" id="fig|1440762.4.peg.701"/>
<protein>
    <submittedName>
        <fullName evidence="3">N-hydroxyarylamine O-acetyltransferase</fullName>
    </submittedName>
</protein>
<name>A0A0G9H3X5_9GAMM</name>